<comment type="caution">
    <text evidence="5">The sequence shown here is derived from an EMBL/GenBank/DDBJ whole genome shotgun (WGS) entry which is preliminary data.</text>
</comment>
<protein>
    <submittedName>
        <fullName evidence="5">MarR family transcriptional regulator</fullName>
    </submittedName>
</protein>
<accession>A0A3A8ABY2</accession>
<dbReference type="GO" id="GO:0003700">
    <property type="term" value="F:DNA-binding transcription factor activity"/>
    <property type="evidence" value="ECO:0007669"/>
    <property type="project" value="InterPro"/>
</dbReference>
<organism evidence="5 6">
    <name type="scientific">Oceaniradius stylonematis</name>
    <dbReference type="NCBI Taxonomy" id="2184161"/>
    <lineage>
        <taxon>Bacteria</taxon>
        <taxon>Pseudomonadati</taxon>
        <taxon>Pseudomonadota</taxon>
        <taxon>Alphaproteobacteria</taxon>
        <taxon>Hyphomicrobiales</taxon>
        <taxon>Ahrensiaceae</taxon>
        <taxon>Oceaniradius</taxon>
    </lineage>
</organism>
<evidence type="ECO:0000313" key="5">
    <source>
        <dbReference type="EMBL" id="RKF06499.1"/>
    </source>
</evidence>
<dbReference type="InterPro" id="IPR036390">
    <property type="entry name" value="WH_DNA-bd_sf"/>
</dbReference>
<keyword evidence="1" id="KW-0805">Transcription regulation</keyword>
<dbReference type="PROSITE" id="PS50995">
    <property type="entry name" value="HTH_MARR_2"/>
    <property type="match status" value="1"/>
</dbReference>
<sequence>MTDQPDFDIRSFLPYLLNQAAEESSLAFQHHYKQRYGMLRTEWRVLFHLGRYGAMTANAIGTRAKMHKTKISRAVAALEQKRYLTRQKVESDRRHEKLTLTAAGRKVYADLCAVAGTYDAQLLAPFSAEEQALLKRALERLAKL</sequence>
<dbReference type="Gene3D" id="1.10.10.10">
    <property type="entry name" value="Winged helix-like DNA-binding domain superfamily/Winged helix DNA-binding domain"/>
    <property type="match status" value="1"/>
</dbReference>
<dbReference type="EMBL" id="QFWV02000007">
    <property type="protein sequence ID" value="RKF06499.1"/>
    <property type="molecule type" value="Genomic_DNA"/>
</dbReference>
<dbReference type="InterPro" id="IPR036388">
    <property type="entry name" value="WH-like_DNA-bd_sf"/>
</dbReference>
<keyword evidence="6" id="KW-1185">Reference proteome</keyword>
<evidence type="ECO:0000259" key="4">
    <source>
        <dbReference type="PROSITE" id="PS50995"/>
    </source>
</evidence>
<dbReference type="OrthoDB" id="8906692at2"/>
<dbReference type="SMART" id="SM00347">
    <property type="entry name" value="HTH_MARR"/>
    <property type="match status" value="1"/>
</dbReference>
<feature type="domain" description="HTH marR-type" evidence="4">
    <location>
        <begin position="10"/>
        <end position="143"/>
    </location>
</feature>
<evidence type="ECO:0000256" key="1">
    <source>
        <dbReference type="ARBA" id="ARBA00023015"/>
    </source>
</evidence>
<reference evidence="5 6" key="1">
    <citation type="journal article" date="2018" name="Int. J. Syst. Bacteriol.">
        <title>Oceaniradius stylonemae gen. nov., sp. nov., isolated from a red alga, Stylonema cornu-cervi.</title>
        <authorList>
            <person name="Jeong S."/>
        </authorList>
    </citation>
    <scope>NUCLEOTIDE SEQUENCE [LARGE SCALE GENOMIC DNA]</scope>
    <source>
        <strain evidence="5 6">StC1</strain>
    </source>
</reference>
<dbReference type="InterPro" id="IPR000835">
    <property type="entry name" value="HTH_MarR-typ"/>
</dbReference>
<dbReference type="Proteomes" id="UP000246132">
    <property type="component" value="Unassembled WGS sequence"/>
</dbReference>
<name>A0A3A8ABY2_9HYPH</name>
<dbReference type="PANTHER" id="PTHR35790:SF4">
    <property type="entry name" value="HTH-TYPE TRANSCRIPTIONAL REGULATOR PCHR"/>
    <property type="match status" value="1"/>
</dbReference>
<dbReference type="GO" id="GO:0003677">
    <property type="term" value="F:DNA binding"/>
    <property type="evidence" value="ECO:0007669"/>
    <property type="project" value="UniProtKB-KW"/>
</dbReference>
<keyword evidence="2" id="KW-0238">DNA-binding</keyword>
<evidence type="ECO:0000256" key="2">
    <source>
        <dbReference type="ARBA" id="ARBA00023125"/>
    </source>
</evidence>
<dbReference type="Pfam" id="PF12802">
    <property type="entry name" value="MarR_2"/>
    <property type="match status" value="1"/>
</dbReference>
<dbReference type="InterPro" id="IPR052067">
    <property type="entry name" value="Metal_resp_HTH_trans_reg"/>
</dbReference>
<gene>
    <name evidence="5" type="ORF">DEM25_013010</name>
</gene>
<keyword evidence="3" id="KW-0804">Transcription</keyword>
<evidence type="ECO:0000256" key="3">
    <source>
        <dbReference type="ARBA" id="ARBA00023163"/>
    </source>
</evidence>
<evidence type="ECO:0000313" key="6">
    <source>
        <dbReference type="Proteomes" id="UP000246132"/>
    </source>
</evidence>
<dbReference type="AlphaFoldDB" id="A0A3A8ABY2"/>
<dbReference type="PRINTS" id="PR00598">
    <property type="entry name" value="HTHMARR"/>
</dbReference>
<proteinExistence type="predicted"/>
<dbReference type="PANTHER" id="PTHR35790">
    <property type="entry name" value="HTH-TYPE TRANSCRIPTIONAL REGULATOR PCHR"/>
    <property type="match status" value="1"/>
</dbReference>
<dbReference type="RefSeq" id="WP_109769048.1">
    <property type="nucleotide sequence ID" value="NZ_QFWV02000007.1"/>
</dbReference>
<dbReference type="SUPFAM" id="SSF46785">
    <property type="entry name" value="Winged helix' DNA-binding domain"/>
    <property type="match status" value="1"/>
</dbReference>